<dbReference type="Gene3D" id="3.40.190.10">
    <property type="entry name" value="Periplasmic binding protein-like II"/>
    <property type="match status" value="2"/>
</dbReference>
<dbReference type="PANTHER" id="PTHR35936:SF19">
    <property type="entry name" value="AMINO-ACID-BINDING PROTEIN YXEM-RELATED"/>
    <property type="match status" value="1"/>
</dbReference>
<feature type="non-terminal residue" evidence="2">
    <location>
        <position position="1"/>
    </location>
</feature>
<comment type="caution">
    <text evidence="2">The sequence shown here is derived from an EMBL/GenBank/DDBJ whole genome shotgun (WGS) entry which is preliminary data.</text>
</comment>
<reference evidence="2" key="1">
    <citation type="journal article" date="2018" name="Genome Biol.">
        <title>SKESA: strategic k-mer extension for scrupulous assemblies.</title>
        <authorList>
            <person name="Souvorov A."/>
            <person name="Agarwala R."/>
            <person name="Lipman D.J."/>
        </authorList>
    </citation>
    <scope>NUCLEOTIDE SEQUENCE</scope>
    <source>
        <strain evidence="2">DMS 52/76</strain>
    </source>
</reference>
<sequence length="163" mass="18580">IAMGGITETPGRRKQFALSSPVLKNGKIALTQCNRINDFKSLEDIDRKGVRIVVNPGGTNQDYVDKHIRYADVIREKDNDATLQRIRERSADVMFTDLLEGNYYQNKEPGVFCVSTRSILPDTAGNKVYMMAKDNQYLLDAVNSWLSDENRIILARKWQINPE</sequence>
<dbReference type="SUPFAM" id="SSF53850">
    <property type="entry name" value="Periplasmic binding protein-like II"/>
    <property type="match status" value="1"/>
</dbReference>
<proteinExistence type="inferred from homology"/>
<dbReference type="EMBL" id="DAASTR010000103">
    <property type="protein sequence ID" value="HAE6984443.1"/>
    <property type="molecule type" value="Genomic_DNA"/>
</dbReference>
<name>A0A735NDT0_SALEB</name>
<organism evidence="2">
    <name type="scientific">Salmonella paratyphi B</name>
    <name type="common">Salmonella enterica subsp. enterica serovar Paratyphi B</name>
    <dbReference type="NCBI Taxonomy" id="57045"/>
    <lineage>
        <taxon>Bacteria</taxon>
        <taxon>Pseudomonadati</taxon>
        <taxon>Pseudomonadota</taxon>
        <taxon>Gammaproteobacteria</taxon>
        <taxon>Enterobacterales</taxon>
        <taxon>Enterobacteriaceae</taxon>
        <taxon>Salmonella</taxon>
    </lineage>
</organism>
<accession>A0A735NDT0</accession>
<evidence type="ECO:0000313" key="2">
    <source>
        <dbReference type="EMBL" id="HAE6984443.1"/>
    </source>
</evidence>
<dbReference type="PANTHER" id="PTHR35936">
    <property type="entry name" value="MEMBRANE-BOUND LYTIC MUREIN TRANSGLYCOSYLASE F"/>
    <property type="match status" value="1"/>
</dbReference>
<reference evidence="2" key="2">
    <citation type="submission" date="2018-07" db="EMBL/GenBank/DDBJ databases">
        <authorList>
            <consortium name="NCBI Pathogen Detection Project"/>
        </authorList>
    </citation>
    <scope>NUCLEOTIDE SEQUENCE</scope>
    <source>
        <strain evidence="2">DMS 52/76</strain>
    </source>
</reference>
<gene>
    <name evidence="2" type="ORF">GNC22_004703</name>
</gene>
<dbReference type="AlphaFoldDB" id="A0A735NDT0"/>
<protein>
    <submittedName>
        <fullName evidence="2">Transporter substrate-binding domain-containing protein</fullName>
    </submittedName>
</protein>
<evidence type="ECO:0000256" key="1">
    <source>
        <dbReference type="ARBA" id="ARBA00010333"/>
    </source>
</evidence>
<comment type="similarity">
    <text evidence="1">Belongs to the bacterial solute-binding protein 3 family.</text>
</comment>